<feature type="domain" description="HTH cro/C1-type" evidence="2">
    <location>
        <begin position="31"/>
        <end position="73"/>
    </location>
</feature>
<accession>A0ABW8K1R2</accession>
<evidence type="ECO:0000256" key="1">
    <source>
        <dbReference type="SAM" id="MobiDB-lite"/>
    </source>
</evidence>
<protein>
    <submittedName>
        <fullName evidence="3">Helix-turn-helix transcriptional regulator</fullName>
    </submittedName>
</protein>
<dbReference type="EMBL" id="JADIKM010000006">
    <property type="protein sequence ID" value="MFK2905960.1"/>
    <property type="molecule type" value="Genomic_DNA"/>
</dbReference>
<feature type="region of interest" description="Disordered" evidence="1">
    <location>
        <begin position="79"/>
        <end position="106"/>
    </location>
</feature>
<dbReference type="SUPFAM" id="SSF47413">
    <property type="entry name" value="lambda repressor-like DNA-binding domains"/>
    <property type="match status" value="1"/>
</dbReference>
<evidence type="ECO:0000313" key="4">
    <source>
        <dbReference type="Proteomes" id="UP001620460"/>
    </source>
</evidence>
<organism evidence="3 4">
    <name type="scientific">Dyella ginsengisoli</name>
    <dbReference type="NCBI Taxonomy" id="363848"/>
    <lineage>
        <taxon>Bacteria</taxon>
        <taxon>Pseudomonadati</taxon>
        <taxon>Pseudomonadota</taxon>
        <taxon>Gammaproteobacteria</taxon>
        <taxon>Lysobacterales</taxon>
        <taxon>Rhodanobacteraceae</taxon>
        <taxon>Dyella</taxon>
    </lineage>
</organism>
<dbReference type="InterPro" id="IPR001387">
    <property type="entry name" value="Cro/C1-type_HTH"/>
</dbReference>
<dbReference type="PROSITE" id="PS50943">
    <property type="entry name" value="HTH_CROC1"/>
    <property type="match status" value="1"/>
</dbReference>
<evidence type="ECO:0000259" key="2">
    <source>
        <dbReference type="PROSITE" id="PS50943"/>
    </source>
</evidence>
<dbReference type="InterPro" id="IPR010982">
    <property type="entry name" value="Lambda_DNA-bd_dom_sf"/>
</dbReference>
<evidence type="ECO:0000313" key="3">
    <source>
        <dbReference type="EMBL" id="MFK2905960.1"/>
    </source>
</evidence>
<dbReference type="Proteomes" id="UP001620460">
    <property type="component" value="Unassembled WGS sequence"/>
</dbReference>
<dbReference type="CDD" id="cd00093">
    <property type="entry name" value="HTH_XRE"/>
    <property type="match status" value="1"/>
</dbReference>
<reference evidence="3 4" key="1">
    <citation type="submission" date="2020-10" db="EMBL/GenBank/DDBJ databases">
        <title>Phylogeny of dyella-like bacteria.</title>
        <authorList>
            <person name="Fu J."/>
        </authorList>
    </citation>
    <scope>NUCLEOTIDE SEQUENCE [LARGE SCALE GENOMIC DNA]</scope>
    <source>
        <strain evidence="3 4">Gsoil3046</strain>
    </source>
</reference>
<gene>
    <name evidence="3" type="ORF">ISP17_18520</name>
</gene>
<keyword evidence="4" id="KW-1185">Reference proteome</keyword>
<comment type="caution">
    <text evidence="3">The sequence shown here is derived from an EMBL/GenBank/DDBJ whole genome shotgun (WGS) entry which is preliminary data.</text>
</comment>
<sequence length="191" mass="20357">MSHPVTSDATGPGNSFADRIRLLIQRVGSATEIARMCGFSEGVVRSWRDGNSDPSRARCVTLARTLGISLVWLVAGEGAIQPEPRSGPGEDQTTSEARENRSRGGTATTTIAALDETSVVRVADTRRLDAARAILRANLSLSGSELGTAEHERLLGELYEIMGPGGTQIDAGALLAFQQRLAMRLRRDAIA</sequence>
<name>A0ABW8K1R2_9GAMM</name>
<dbReference type="Gene3D" id="1.10.260.40">
    <property type="entry name" value="lambda repressor-like DNA-binding domains"/>
    <property type="match status" value="1"/>
</dbReference>
<proteinExistence type="predicted"/>